<organism evidence="2">
    <name type="scientific">Dissoconium aciculare CBS 342.82</name>
    <dbReference type="NCBI Taxonomy" id="1314786"/>
    <lineage>
        <taxon>Eukaryota</taxon>
        <taxon>Fungi</taxon>
        <taxon>Dikarya</taxon>
        <taxon>Ascomycota</taxon>
        <taxon>Pezizomycotina</taxon>
        <taxon>Dothideomycetes</taxon>
        <taxon>Dothideomycetidae</taxon>
        <taxon>Mycosphaerellales</taxon>
        <taxon>Dissoconiaceae</taxon>
        <taxon>Dissoconium</taxon>
    </lineage>
</organism>
<dbReference type="OrthoDB" id="2935237at2759"/>
<protein>
    <submittedName>
        <fullName evidence="2">Uncharacterized protein</fullName>
    </submittedName>
</protein>
<gene>
    <name evidence="2" type="ORF">K489DRAFT_410830</name>
</gene>
<proteinExistence type="predicted"/>
<dbReference type="RefSeq" id="XP_033458379.1">
    <property type="nucleotide sequence ID" value="XM_033607745.1"/>
</dbReference>
<evidence type="ECO:0000313" key="1">
    <source>
        <dbReference type="Proteomes" id="UP000504637"/>
    </source>
</evidence>
<reference evidence="2" key="2">
    <citation type="submission" date="2020-04" db="EMBL/GenBank/DDBJ databases">
        <authorList>
            <consortium name="NCBI Genome Project"/>
        </authorList>
    </citation>
    <scope>NUCLEOTIDE SEQUENCE</scope>
    <source>
        <strain evidence="2">CBS 342.82</strain>
    </source>
</reference>
<accession>A0A6J3M093</accession>
<reference evidence="2" key="1">
    <citation type="submission" date="2020-01" db="EMBL/GenBank/DDBJ databases">
        <authorList>
            <consortium name="DOE Joint Genome Institute"/>
            <person name="Haridas S."/>
            <person name="Albert R."/>
            <person name="Binder M."/>
            <person name="Bloem J."/>
            <person name="Labutti K."/>
            <person name="Salamov A."/>
            <person name="Andreopoulos B."/>
            <person name="Baker S.E."/>
            <person name="Barry K."/>
            <person name="Bills G."/>
            <person name="Bluhm B.H."/>
            <person name="Cannon C."/>
            <person name="Castanera R."/>
            <person name="Culley D.E."/>
            <person name="Daum C."/>
            <person name="Ezra D."/>
            <person name="Gonzalez J.B."/>
            <person name="Henrissat B."/>
            <person name="Kuo A."/>
            <person name="Liang C."/>
            <person name="Lipzen A."/>
            <person name="Lutzoni F."/>
            <person name="Magnuson J."/>
            <person name="Mondo S."/>
            <person name="Nolan M."/>
            <person name="Ohm R."/>
            <person name="Pangilinan J."/>
            <person name="Park H.-J."/>
            <person name="Ramirez L."/>
            <person name="Alfaro M."/>
            <person name="Sun H."/>
            <person name="Tritt A."/>
            <person name="Yoshinaga Y."/>
            <person name="Zwiers L.-H."/>
            <person name="Turgeon B.G."/>
            <person name="Goodwin S.B."/>
            <person name="Spatafora J.W."/>
            <person name="Crous P.W."/>
            <person name="Grigoriev I.V."/>
        </authorList>
    </citation>
    <scope>NUCLEOTIDE SEQUENCE</scope>
    <source>
        <strain evidence="2">CBS 342.82</strain>
    </source>
</reference>
<reference evidence="2" key="3">
    <citation type="submission" date="2025-08" db="UniProtKB">
        <authorList>
            <consortium name="RefSeq"/>
        </authorList>
    </citation>
    <scope>IDENTIFICATION</scope>
    <source>
        <strain evidence="2">CBS 342.82</strain>
    </source>
</reference>
<dbReference type="GeneID" id="54365544"/>
<keyword evidence="1" id="KW-1185">Reference proteome</keyword>
<evidence type="ECO:0000313" key="2">
    <source>
        <dbReference type="RefSeq" id="XP_033458379.1"/>
    </source>
</evidence>
<dbReference type="AlphaFoldDB" id="A0A6J3M093"/>
<name>A0A6J3M093_9PEZI</name>
<dbReference type="Proteomes" id="UP000504637">
    <property type="component" value="Unplaced"/>
</dbReference>
<sequence>MTDANSDALYALLCGQGRWFFKQSEFFSVTFHEGGTGELIYIGDHMWIIGANIEWNRLPLSSTDVGHKPQHSTTKIIGTIKLEIRLLKSHAKSLSGRFEEFLNSMYFYEEAFQPRPLLITIERGLFAMDNEGMNVALMLERPHKMRAGRCGLRLCFDQSPYPSIESTKKEGPFGGNTGYLDLSKYTYAVGKEFLASAKYTATRNGSHASETRCATS</sequence>